<dbReference type="Proteomes" id="UP001162800">
    <property type="component" value="Chromosome"/>
</dbReference>
<keyword evidence="2" id="KW-1185">Reference proteome</keyword>
<sequence>MWSVWPEKLDVYVGAGLVLVQCPGAPLWRFEPPPTLPLADVLQKVDEALGREHAKPWRLRVHLSAAFCPPVAFVAPASVRRHREMVALAQAHAALAIGMPGEQAAEIVCSLDSRHRGLAAFMQPGIYQIIQRWAQSCQGRLLGLQPLWAVATRDRLSERSQVNRLAFLEPDALTVLELSTRGAAGAMSWMRRFDAAEAVAHLAQLESRSEAPEQWNTVILTFARDPVEAVLSGGPSVLHRHWGRLP</sequence>
<name>A0ABY6GAV5_9BURK</name>
<dbReference type="RefSeq" id="WP_231044261.1">
    <property type="nucleotide sequence ID" value="NZ_CP106881.1"/>
</dbReference>
<dbReference type="EMBL" id="CP106881">
    <property type="protein sequence ID" value="UYG52216.1"/>
    <property type="molecule type" value="Genomic_DNA"/>
</dbReference>
<protein>
    <submittedName>
        <fullName evidence="1">Uncharacterized protein</fullName>
    </submittedName>
</protein>
<organism evidence="1 2">
    <name type="scientific">Comamonas endophytica</name>
    <dbReference type="NCBI Taxonomy" id="2949090"/>
    <lineage>
        <taxon>Bacteria</taxon>
        <taxon>Pseudomonadati</taxon>
        <taxon>Pseudomonadota</taxon>
        <taxon>Betaproteobacteria</taxon>
        <taxon>Burkholderiales</taxon>
        <taxon>Comamonadaceae</taxon>
        <taxon>Comamonas</taxon>
    </lineage>
</organism>
<evidence type="ECO:0000313" key="2">
    <source>
        <dbReference type="Proteomes" id="UP001162800"/>
    </source>
</evidence>
<evidence type="ECO:0000313" key="1">
    <source>
        <dbReference type="EMBL" id="UYG52216.1"/>
    </source>
</evidence>
<accession>A0ABY6GAV5</accession>
<proteinExistence type="predicted"/>
<reference evidence="1" key="1">
    <citation type="submission" date="2022-09" db="EMBL/GenBank/DDBJ databases">
        <title>The complete genome of Acidovorax sp. 5MLIR.</title>
        <authorList>
            <person name="Liu L."/>
            <person name="Yue J."/>
            <person name="Yang F."/>
            <person name="Yuan J."/>
            <person name="Li L."/>
        </authorList>
    </citation>
    <scope>NUCLEOTIDE SEQUENCE</scope>
    <source>
        <strain evidence="1">5MLIR</strain>
    </source>
</reference>
<gene>
    <name evidence="1" type="ORF">M9799_02965</name>
</gene>